<name>A0A533Q8C9_9BACT</name>
<dbReference type="EMBL" id="SULG01000073">
    <property type="protein sequence ID" value="TLD40894.1"/>
    <property type="molecule type" value="Genomic_DNA"/>
</dbReference>
<reference evidence="1 2" key="1">
    <citation type="submission" date="2019-04" db="EMBL/GenBank/DDBJ databases">
        <title>Genome of a novel bacterium Candidatus Jettenia ecosi reconstructed from metagenome of an anammox bioreactor.</title>
        <authorList>
            <person name="Mardanov A.V."/>
            <person name="Beletsky A.V."/>
            <person name="Ravin N.V."/>
            <person name="Botchkova E.A."/>
            <person name="Litti Y.V."/>
            <person name="Nozhevnikova A.N."/>
        </authorList>
    </citation>
    <scope>NUCLEOTIDE SEQUENCE [LARGE SCALE GENOMIC DNA]</scope>
    <source>
        <strain evidence="1">J2</strain>
    </source>
</reference>
<proteinExistence type="predicted"/>
<protein>
    <recommendedName>
        <fullName evidence="3">HTH HARE-type domain-containing protein</fullName>
    </recommendedName>
</protein>
<gene>
    <name evidence="1" type="ORF">JETT_2852</name>
</gene>
<comment type="caution">
    <text evidence="1">The sequence shown here is derived from an EMBL/GenBank/DDBJ whole genome shotgun (WGS) entry which is preliminary data.</text>
</comment>
<dbReference type="AlphaFoldDB" id="A0A533Q8C9"/>
<accession>A0A533Q8C9</accession>
<evidence type="ECO:0000313" key="1">
    <source>
        <dbReference type="EMBL" id="TLD40894.1"/>
    </source>
</evidence>
<organism evidence="1 2">
    <name type="scientific">Candidatus Jettenia ecosi</name>
    <dbReference type="NCBI Taxonomy" id="2494326"/>
    <lineage>
        <taxon>Bacteria</taxon>
        <taxon>Pseudomonadati</taxon>
        <taxon>Planctomycetota</taxon>
        <taxon>Candidatus Brocadiia</taxon>
        <taxon>Candidatus Brocadiales</taxon>
        <taxon>Candidatus Brocadiaceae</taxon>
        <taxon>Candidatus Jettenia</taxon>
    </lineage>
</organism>
<sequence length="242" mass="28508">MRQYEAVIQILEKLGGQATLAELYREVMKIKECNWETKTPFASIRRIVQTRPEIFKVRPGLWALRSYKTKLSLTEYIDDKPLSLEAVEQNHSYYQGLLVIIGNLRGFATFTPNQDKNKLFVNRPLKELRSLQDIPSFSYGNTIKRSSTIDVIWFNTRQMPNSLFEVEHSTDIHTSLLKFYDLQDFYTQMVIVADENRLGDFEQKIQYSAFEEIKNRVKFLGYNTLVKQYEYEILKSTQKFAI</sequence>
<dbReference type="Proteomes" id="UP000319783">
    <property type="component" value="Unassembled WGS sequence"/>
</dbReference>
<evidence type="ECO:0000313" key="2">
    <source>
        <dbReference type="Proteomes" id="UP000319783"/>
    </source>
</evidence>
<evidence type="ECO:0008006" key="3">
    <source>
        <dbReference type="Google" id="ProtNLM"/>
    </source>
</evidence>